<dbReference type="InterPro" id="IPR025347">
    <property type="entry name" value="DUF4251"/>
</dbReference>
<feature type="signal peptide" evidence="1">
    <location>
        <begin position="1"/>
        <end position="19"/>
    </location>
</feature>
<reference evidence="2 3" key="1">
    <citation type="submission" date="2020-08" db="EMBL/GenBank/DDBJ databases">
        <title>Genome public.</title>
        <authorList>
            <person name="Liu C."/>
            <person name="Sun Q."/>
        </authorList>
    </citation>
    <scope>NUCLEOTIDE SEQUENCE [LARGE SCALE GENOMIC DNA]</scope>
    <source>
        <strain evidence="2 3">New-7</strain>
    </source>
</reference>
<gene>
    <name evidence="2" type="ORF">H8S08_09745</name>
</gene>
<evidence type="ECO:0000256" key="1">
    <source>
        <dbReference type="SAM" id="SignalP"/>
    </source>
</evidence>
<proteinExistence type="predicted"/>
<evidence type="ECO:0000313" key="2">
    <source>
        <dbReference type="EMBL" id="MBC5617292.1"/>
    </source>
</evidence>
<dbReference type="Proteomes" id="UP000636891">
    <property type="component" value="Unassembled WGS sequence"/>
</dbReference>
<keyword evidence="1" id="KW-0732">Signal</keyword>
<dbReference type="Gene3D" id="2.40.128.410">
    <property type="match status" value="1"/>
</dbReference>
<name>A0ABR7CP26_9BACT</name>
<dbReference type="EMBL" id="JACOOK010000005">
    <property type="protein sequence ID" value="MBC5617292.1"/>
    <property type="molecule type" value="Genomic_DNA"/>
</dbReference>
<organism evidence="2 3">
    <name type="scientific">Alistipes hominis</name>
    <dbReference type="NCBI Taxonomy" id="2763015"/>
    <lineage>
        <taxon>Bacteria</taxon>
        <taxon>Pseudomonadati</taxon>
        <taxon>Bacteroidota</taxon>
        <taxon>Bacteroidia</taxon>
        <taxon>Bacteroidales</taxon>
        <taxon>Rikenellaceae</taxon>
        <taxon>Alistipes</taxon>
    </lineage>
</organism>
<accession>A0ABR7CP26</accession>
<keyword evidence="3" id="KW-1185">Reference proteome</keyword>
<comment type="caution">
    <text evidence="2">The sequence shown here is derived from an EMBL/GenBank/DDBJ whole genome shotgun (WGS) entry which is preliminary data.</text>
</comment>
<dbReference type="RefSeq" id="WP_101573273.1">
    <property type="nucleotide sequence ID" value="NZ_JACOOK010000005.1"/>
</dbReference>
<evidence type="ECO:0000313" key="3">
    <source>
        <dbReference type="Proteomes" id="UP000636891"/>
    </source>
</evidence>
<sequence>MKKLFLLLALSFWAAGLSAQKKQSAEDVKIMQAINQLISTKAFTFHANKILSSNAANQASFLTHMNTLQVTKDSVVVRLPYVGQAFTSSDFGNNKNPLSFTSKDFTYDLQSNKRGDRIITMDVKSPHGSDRLTFTIVVGQGINAKLIVNQISRSTMQFSGYIQGNETPENN</sequence>
<protein>
    <submittedName>
        <fullName evidence="2">DUF4251 domain-containing protein</fullName>
    </submittedName>
</protein>
<dbReference type="Pfam" id="PF14059">
    <property type="entry name" value="DUF4251"/>
    <property type="match status" value="1"/>
</dbReference>
<feature type="chain" id="PRO_5045321041" evidence="1">
    <location>
        <begin position="20"/>
        <end position="171"/>
    </location>
</feature>